<proteinExistence type="predicted"/>
<gene>
    <name evidence="2" type="ORF">O181_116396</name>
</gene>
<evidence type="ECO:0000313" key="3">
    <source>
        <dbReference type="Proteomes" id="UP000765509"/>
    </source>
</evidence>
<reference evidence="2" key="1">
    <citation type="submission" date="2021-03" db="EMBL/GenBank/DDBJ databases">
        <title>Draft genome sequence of rust myrtle Austropuccinia psidii MF-1, a brazilian biotype.</title>
        <authorList>
            <person name="Quecine M.C."/>
            <person name="Pachon D.M.R."/>
            <person name="Bonatelli M.L."/>
            <person name="Correr F.H."/>
            <person name="Franceschini L.M."/>
            <person name="Leite T.F."/>
            <person name="Margarido G.R.A."/>
            <person name="Almeida C.A."/>
            <person name="Ferrarezi J.A."/>
            <person name="Labate C.A."/>
        </authorList>
    </citation>
    <scope>NUCLEOTIDE SEQUENCE</scope>
    <source>
        <strain evidence="2">MF-1</strain>
    </source>
</reference>
<dbReference type="OrthoDB" id="2787706at2759"/>
<comment type="caution">
    <text evidence="2">The sequence shown here is derived from an EMBL/GenBank/DDBJ whole genome shotgun (WGS) entry which is preliminary data.</text>
</comment>
<feature type="domain" description="Reverse transcriptase Ty1/copia-type" evidence="1">
    <location>
        <begin position="13"/>
        <end position="252"/>
    </location>
</feature>
<dbReference type="Pfam" id="PF07727">
    <property type="entry name" value="RVT_2"/>
    <property type="match status" value="1"/>
</dbReference>
<dbReference type="Proteomes" id="UP000765509">
    <property type="component" value="Unassembled WGS sequence"/>
</dbReference>
<accession>A0A9Q3PX09</accession>
<protein>
    <recommendedName>
        <fullName evidence="1">Reverse transcriptase Ty1/copia-type domain-containing protein</fullName>
    </recommendedName>
</protein>
<dbReference type="InterPro" id="IPR013103">
    <property type="entry name" value="RVT_2"/>
</dbReference>
<keyword evidence="3" id="KW-1185">Reference proteome</keyword>
<dbReference type="EMBL" id="AVOT02098937">
    <property type="protein sequence ID" value="MBW0576681.1"/>
    <property type="molecule type" value="Genomic_DNA"/>
</dbReference>
<organism evidence="2 3">
    <name type="scientific">Austropuccinia psidii MF-1</name>
    <dbReference type="NCBI Taxonomy" id="1389203"/>
    <lineage>
        <taxon>Eukaryota</taxon>
        <taxon>Fungi</taxon>
        <taxon>Dikarya</taxon>
        <taxon>Basidiomycota</taxon>
        <taxon>Pucciniomycotina</taxon>
        <taxon>Pucciniomycetes</taxon>
        <taxon>Pucciniales</taxon>
        <taxon>Sphaerophragmiaceae</taxon>
        <taxon>Austropuccinia</taxon>
    </lineage>
</organism>
<evidence type="ECO:0000259" key="1">
    <source>
        <dbReference type="Pfam" id="PF07727"/>
    </source>
</evidence>
<evidence type="ECO:0000313" key="2">
    <source>
        <dbReference type="EMBL" id="MBW0576681.1"/>
    </source>
</evidence>
<name>A0A9Q3PX09_9BASI</name>
<sequence>MDAEYHSLTSHNTGELVPYPAKPAKVIGGMWQLSRKRNEHGEVYQHKAQWVVLENHQEHMLHYYDTWASVGRNKTIKVMLSLVVNFNYIPYQFNVETAFLHGEMDALVYVKQVKGYEVKGKENWVWQLQKSLYGTKQAPHMWKAKLTATLNNLGLASAQSDKSLFVNSDKTLLLHVHIDDGFIIRKSENAIIVFLDKLNNTLKLKYKKRPMQHLGYNLKWCNNELKINQTDLIVKLLRQFGMEECKSVKTPCNGNFLNEIGCKSSDDVI</sequence>
<dbReference type="AlphaFoldDB" id="A0A9Q3PX09"/>